<evidence type="ECO:0000256" key="6">
    <source>
        <dbReference type="ARBA" id="ARBA00022827"/>
    </source>
</evidence>
<dbReference type="Gene3D" id="3.40.50.80">
    <property type="entry name" value="Nucleotide-binding domain of ferredoxin-NADP reductase (FNR) module"/>
    <property type="match status" value="1"/>
</dbReference>
<evidence type="ECO:0000256" key="7">
    <source>
        <dbReference type="ARBA" id="ARBA00023002"/>
    </source>
</evidence>
<keyword evidence="8" id="KW-0520">NAD</keyword>
<comment type="function">
    <text evidence="10">May mediate the reduction of outer membrane cytochrome b5.</text>
</comment>
<sequence>MGPPPNGGTGINPLYQLARAIFDNPNDRTKVTLIFGNATEEDILLRQQLSELEKTYPDRFRASYVLSKPSKDWIGDRGHISKDLLQSPLPNPRTESIKLFVCGPPGLVKAIFGNMANPMEQGELTGALRELGYTKDQVYKF</sequence>
<evidence type="ECO:0000256" key="1">
    <source>
        <dbReference type="ARBA" id="ARBA00001974"/>
    </source>
</evidence>
<dbReference type="Proteomes" id="UP001152049">
    <property type="component" value="Unassembled WGS sequence"/>
</dbReference>
<dbReference type="GO" id="GO:0090524">
    <property type="term" value="F:cytochrome-b5 reductase activity, acting on NADH"/>
    <property type="evidence" value="ECO:0007669"/>
    <property type="project" value="UniProtKB-EC"/>
</dbReference>
<evidence type="ECO:0000256" key="12">
    <source>
        <dbReference type="ARBA" id="ARBA00041256"/>
    </source>
</evidence>
<dbReference type="FunFam" id="3.40.50.80:FF:000009">
    <property type="entry name" value="NADH-cytochrome b5 reductase"/>
    <property type="match status" value="1"/>
</dbReference>
<evidence type="ECO:0000256" key="4">
    <source>
        <dbReference type="ARBA" id="ARBA00022630"/>
    </source>
</evidence>
<evidence type="ECO:0000256" key="10">
    <source>
        <dbReference type="ARBA" id="ARBA00037464"/>
    </source>
</evidence>
<keyword evidence="5" id="KW-0472">Membrane</keyword>
<proteinExistence type="inferred from homology"/>
<gene>
    <name evidence="15" type="primary">MCR1_2</name>
    <name evidence="15" type="ORF">NW762_010218</name>
</gene>
<name>A0A9W8RRS8_9HYPO</name>
<dbReference type="InterPro" id="IPR001433">
    <property type="entry name" value="OxRdtase_FAD/NAD-bd"/>
</dbReference>
<keyword evidence="5" id="KW-1000">Mitochondrion outer membrane</keyword>
<dbReference type="PRINTS" id="PR00406">
    <property type="entry name" value="CYTB5RDTASE"/>
</dbReference>
<comment type="subcellular location">
    <subcellularLocation>
        <location evidence="2">Mitochondrion outer membrane</location>
        <topology evidence="2">Single-pass membrane protein</topology>
    </subcellularLocation>
</comment>
<comment type="similarity">
    <text evidence="3">Belongs to the flavoprotein pyridine nucleotide cytochrome reductase family.</text>
</comment>
<dbReference type="EMBL" id="JAOQAZ010000023">
    <property type="protein sequence ID" value="KAJ4253823.1"/>
    <property type="molecule type" value="Genomic_DNA"/>
</dbReference>
<accession>A0A9W8RRS8</accession>
<evidence type="ECO:0000256" key="5">
    <source>
        <dbReference type="ARBA" id="ARBA00022787"/>
    </source>
</evidence>
<dbReference type="InterPro" id="IPR039261">
    <property type="entry name" value="FNR_nucleotide-bd"/>
</dbReference>
<dbReference type="GO" id="GO:0005741">
    <property type="term" value="C:mitochondrial outer membrane"/>
    <property type="evidence" value="ECO:0007669"/>
    <property type="project" value="UniProtKB-SubCell"/>
</dbReference>
<organism evidence="15 16">
    <name type="scientific">Fusarium torreyae</name>
    <dbReference type="NCBI Taxonomy" id="1237075"/>
    <lineage>
        <taxon>Eukaryota</taxon>
        <taxon>Fungi</taxon>
        <taxon>Dikarya</taxon>
        <taxon>Ascomycota</taxon>
        <taxon>Pezizomycotina</taxon>
        <taxon>Sordariomycetes</taxon>
        <taxon>Hypocreomycetidae</taxon>
        <taxon>Hypocreales</taxon>
        <taxon>Nectriaceae</taxon>
        <taxon>Fusarium</taxon>
    </lineage>
</organism>
<evidence type="ECO:0000256" key="8">
    <source>
        <dbReference type="ARBA" id="ARBA00023027"/>
    </source>
</evidence>
<comment type="cofactor">
    <cofactor evidence="1">
        <name>FAD</name>
        <dbReference type="ChEBI" id="CHEBI:57692"/>
    </cofactor>
</comment>
<dbReference type="PANTHER" id="PTHR19370">
    <property type="entry name" value="NADH-CYTOCHROME B5 REDUCTASE"/>
    <property type="match status" value="1"/>
</dbReference>
<evidence type="ECO:0000313" key="16">
    <source>
        <dbReference type="Proteomes" id="UP001152049"/>
    </source>
</evidence>
<dbReference type="AlphaFoldDB" id="A0A9W8RRS8"/>
<evidence type="ECO:0000259" key="14">
    <source>
        <dbReference type="Pfam" id="PF00175"/>
    </source>
</evidence>
<dbReference type="PRINTS" id="PR00371">
    <property type="entry name" value="FPNCR"/>
</dbReference>
<feature type="domain" description="Oxidoreductase FAD/NAD(P)-binding" evidence="14">
    <location>
        <begin position="7"/>
        <end position="111"/>
    </location>
</feature>
<evidence type="ECO:0000256" key="3">
    <source>
        <dbReference type="ARBA" id="ARBA00006105"/>
    </source>
</evidence>
<evidence type="ECO:0000313" key="15">
    <source>
        <dbReference type="EMBL" id="KAJ4253823.1"/>
    </source>
</evidence>
<reference evidence="15" key="1">
    <citation type="submission" date="2022-09" db="EMBL/GenBank/DDBJ databases">
        <title>Fusarium specimens isolated from Avocado Roots.</title>
        <authorList>
            <person name="Stajich J."/>
            <person name="Roper C."/>
            <person name="Heimlech-Rivalta G."/>
        </authorList>
    </citation>
    <scope>NUCLEOTIDE SEQUENCE</scope>
    <source>
        <strain evidence="15">CF00136</strain>
    </source>
</reference>
<dbReference type="SUPFAM" id="SSF52343">
    <property type="entry name" value="Ferredoxin reductase-like, C-terminal NADP-linked domain"/>
    <property type="match status" value="1"/>
</dbReference>
<keyword evidence="16" id="KW-1185">Reference proteome</keyword>
<dbReference type="InterPro" id="IPR001834">
    <property type="entry name" value="CBR-like"/>
</dbReference>
<dbReference type="PANTHER" id="PTHR19370:SF171">
    <property type="entry name" value="NADH-CYTOCHROME B5 REDUCTASE 2"/>
    <property type="match status" value="1"/>
</dbReference>
<comment type="catalytic activity">
    <reaction evidence="13">
        <text>2 Fe(III)-[cytochrome b5] + NADH = 2 Fe(II)-[cytochrome b5] + NAD(+) + H(+)</text>
        <dbReference type="Rhea" id="RHEA:46680"/>
        <dbReference type="Rhea" id="RHEA-COMP:10438"/>
        <dbReference type="Rhea" id="RHEA-COMP:10439"/>
        <dbReference type="ChEBI" id="CHEBI:15378"/>
        <dbReference type="ChEBI" id="CHEBI:29033"/>
        <dbReference type="ChEBI" id="CHEBI:29034"/>
        <dbReference type="ChEBI" id="CHEBI:57540"/>
        <dbReference type="ChEBI" id="CHEBI:57945"/>
        <dbReference type="EC" id="1.6.2.2"/>
    </reaction>
</comment>
<evidence type="ECO:0000256" key="2">
    <source>
        <dbReference type="ARBA" id="ARBA00004572"/>
    </source>
</evidence>
<evidence type="ECO:0000256" key="11">
    <source>
        <dbReference type="ARBA" id="ARBA00039435"/>
    </source>
</evidence>
<evidence type="ECO:0000256" key="9">
    <source>
        <dbReference type="ARBA" id="ARBA00023128"/>
    </source>
</evidence>
<dbReference type="InterPro" id="IPR001709">
    <property type="entry name" value="Flavoprot_Pyr_Nucl_cyt_Rdtase"/>
</dbReference>
<keyword evidence="6" id="KW-0274">FAD</keyword>
<evidence type="ECO:0000256" key="13">
    <source>
        <dbReference type="ARBA" id="ARBA00047682"/>
    </source>
</evidence>
<keyword evidence="4" id="KW-0285">Flavoprotein</keyword>
<dbReference type="OrthoDB" id="432685at2759"/>
<dbReference type="Pfam" id="PF00175">
    <property type="entry name" value="NAD_binding_1"/>
    <property type="match status" value="1"/>
</dbReference>
<keyword evidence="9" id="KW-0496">Mitochondrion</keyword>
<keyword evidence="7 15" id="KW-0560">Oxidoreductase</keyword>
<protein>
    <recommendedName>
        <fullName evidence="11">NADH-cytochrome b5 reductase 2</fullName>
    </recommendedName>
    <alternativeName>
        <fullName evidence="12">Mitochondrial cytochrome b reductase</fullName>
    </alternativeName>
</protein>
<dbReference type="CDD" id="cd06183">
    <property type="entry name" value="cyt_b5_reduct_like"/>
    <property type="match status" value="1"/>
</dbReference>
<comment type="caution">
    <text evidence="15">The sequence shown here is derived from an EMBL/GenBank/DDBJ whole genome shotgun (WGS) entry which is preliminary data.</text>
</comment>
<dbReference type="GO" id="GO:0006696">
    <property type="term" value="P:ergosterol biosynthetic process"/>
    <property type="evidence" value="ECO:0007669"/>
    <property type="project" value="TreeGrafter"/>
</dbReference>